<reference evidence="2 3" key="1">
    <citation type="submission" date="2018-04" db="EMBL/GenBank/DDBJ databases">
        <title>The genome of golden apple snail Pomacea canaliculata provides insight into stress tolerance and invasive adaptation.</title>
        <authorList>
            <person name="Liu C."/>
            <person name="Liu B."/>
            <person name="Ren Y."/>
            <person name="Zhang Y."/>
            <person name="Wang H."/>
            <person name="Li S."/>
            <person name="Jiang F."/>
            <person name="Yin L."/>
            <person name="Zhang G."/>
            <person name="Qian W."/>
            <person name="Fan W."/>
        </authorList>
    </citation>
    <scope>NUCLEOTIDE SEQUENCE [LARGE SCALE GENOMIC DNA]</scope>
    <source>
        <strain evidence="2">SZHN2017</strain>
        <tissue evidence="2">Muscle</tissue>
    </source>
</reference>
<evidence type="ECO:0000313" key="2">
    <source>
        <dbReference type="EMBL" id="PVD26324.1"/>
    </source>
</evidence>
<proteinExistence type="predicted"/>
<evidence type="ECO:0000313" key="3">
    <source>
        <dbReference type="Proteomes" id="UP000245119"/>
    </source>
</evidence>
<name>A0A2T7NYT2_POMCA</name>
<sequence length="503" mass="55578">MEVTTGNAVWGLSSAQLLTFLTRAGISSGGVDSVWEKEVTGSMLCEFCEEDIKDVFTEFKDRFLIRKLLRDIADKQPSRQKLPASTQVLGMTNAPQILTPKHEQQSDRFSNTSGQGASHSQTHAPSPSTSGIQTSLCSASQLQVSKWENGQPAKPPAKESLMVIELDDENDSDNDSKDIAFYADKRMQQVRHSQPKLLSASVLGNPYMLNASVTGKSLPSHTHCVDRHTSQTVYSAYPRPDHAGSHTTHHANNYVHYAHNSEDRWKPAALSSVGDQALCLIKVQSSIAGMPVQTRSETASPTAQPSSTTPDMTGSEIRVGNFANASVMAMNQMASRHTAYEILSKKEQRSRPNSAQKLGSILIRNAAQHANLWSSPPHLRNISSTQKQLFLDYIYQVAPHLRECEALLWQRLSETLQNRRKYLLDKKLGKRGVSSSSSSEQNSPYATLMASSDSLQDFGWTLSANPDFDSLKEISGNEETVLTEDGIQPQECTEEKRIKIEKD</sequence>
<accession>A0A2T7NYT2</accession>
<feature type="region of interest" description="Disordered" evidence="1">
    <location>
        <begin position="292"/>
        <end position="316"/>
    </location>
</feature>
<dbReference type="OrthoDB" id="10254730at2759"/>
<feature type="region of interest" description="Disordered" evidence="1">
    <location>
        <begin position="101"/>
        <end position="135"/>
    </location>
</feature>
<feature type="compositionally biased region" description="Basic and acidic residues" evidence="1">
    <location>
        <begin position="493"/>
        <end position="503"/>
    </location>
</feature>
<comment type="caution">
    <text evidence="2">The sequence shown here is derived from an EMBL/GenBank/DDBJ whole genome shotgun (WGS) entry which is preliminary data.</text>
</comment>
<organism evidence="2 3">
    <name type="scientific">Pomacea canaliculata</name>
    <name type="common">Golden apple snail</name>
    <dbReference type="NCBI Taxonomy" id="400727"/>
    <lineage>
        <taxon>Eukaryota</taxon>
        <taxon>Metazoa</taxon>
        <taxon>Spiralia</taxon>
        <taxon>Lophotrochozoa</taxon>
        <taxon>Mollusca</taxon>
        <taxon>Gastropoda</taxon>
        <taxon>Caenogastropoda</taxon>
        <taxon>Architaenioglossa</taxon>
        <taxon>Ampullarioidea</taxon>
        <taxon>Ampullariidae</taxon>
        <taxon>Pomacea</taxon>
    </lineage>
</organism>
<keyword evidence="3" id="KW-1185">Reference proteome</keyword>
<gene>
    <name evidence="2" type="ORF">C0Q70_13995</name>
</gene>
<dbReference type="Proteomes" id="UP000245119">
    <property type="component" value="Linkage Group LG8"/>
</dbReference>
<feature type="compositionally biased region" description="Low complexity" evidence="1">
    <location>
        <begin position="296"/>
        <end position="310"/>
    </location>
</feature>
<dbReference type="AlphaFoldDB" id="A0A2T7NYT2"/>
<protein>
    <submittedName>
        <fullName evidence="2">Uncharacterized protein</fullName>
    </submittedName>
</protein>
<dbReference type="EMBL" id="PZQS01000008">
    <property type="protein sequence ID" value="PVD26324.1"/>
    <property type="molecule type" value="Genomic_DNA"/>
</dbReference>
<feature type="compositionally biased region" description="Polar residues" evidence="1">
    <location>
        <begin position="107"/>
        <end position="135"/>
    </location>
</feature>
<feature type="region of interest" description="Disordered" evidence="1">
    <location>
        <begin position="479"/>
        <end position="503"/>
    </location>
</feature>
<evidence type="ECO:0000256" key="1">
    <source>
        <dbReference type="SAM" id="MobiDB-lite"/>
    </source>
</evidence>